<sequence length="602" mass="66366">MLPVPHFLWGVLALVCFLRPDLGFCHQAPLQIDRDAILDEDTAEFVQRVLADWGSLGGAGIAVVRKEGDQWKVESRGYGKADLAGTPVNEDTLFSIGSNSKLFASIATGILISNESLTPRLTWKTKLADVIPDWKLVDPIASQETTIIDAMSHRTGLPRHDFAYAEGDSVQTLVNRLQNLPSSTTFRDSFQYNNMMYMVLSSLPTILLPTKPPFVHYVKENIFDRLNWTDTTFSFYQANSTGRFARGIAREGLDYTNPIGSGIPRTTSPPSTPPGENGNVVSAAGGILSTAKELTTWLQVLLLNGLHPTTNETVIPSQVVDMVSTGYSIAEPKAEFPELSPSVYGGGLFRESYRGYEMIEHGGRDIGYLSWILRIPSKGLGVAILMNDDLFGYYLMHTIGYYIVDKALGLEPIDWNGRFLDLTRTSYSEAATKLAMAKNEDTTHDLSYISSLAGVYSHPGYGTIDLCFVPPVGTRWEAKRPVSRGCKELSVDIHRKLPKAAQPGVPMLIAHWRKLFSSHLVLAHFQDNLFNVSTASSMPTGDSAYPFWSYGADFPTGWEAQFASGDDQGFGFLGGFWGAGVGVESPQGKTERERAEIWFEKE</sequence>
<organism evidence="1 2">
    <name type="scientific">Pluteus cervinus</name>
    <dbReference type="NCBI Taxonomy" id="181527"/>
    <lineage>
        <taxon>Eukaryota</taxon>
        <taxon>Fungi</taxon>
        <taxon>Dikarya</taxon>
        <taxon>Basidiomycota</taxon>
        <taxon>Agaricomycotina</taxon>
        <taxon>Agaricomycetes</taxon>
        <taxon>Agaricomycetidae</taxon>
        <taxon>Agaricales</taxon>
        <taxon>Pluteineae</taxon>
        <taxon>Pluteaceae</taxon>
        <taxon>Pluteus</taxon>
    </lineage>
</organism>
<proteinExistence type="predicted"/>
<dbReference type="Proteomes" id="UP000308600">
    <property type="component" value="Unassembled WGS sequence"/>
</dbReference>
<name>A0ACD3AZT8_9AGAR</name>
<accession>A0ACD3AZT8</accession>
<keyword evidence="2" id="KW-1185">Reference proteome</keyword>
<gene>
    <name evidence="1" type="ORF">BDN72DRAFT_838368</name>
</gene>
<evidence type="ECO:0000313" key="2">
    <source>
        <dbReference type="Proteomes" id="UP000308600"/>
    </source>
</evidence>
<reference evidence="1 2" key="1">
    <citation type="journal article" date="2019" name="Nat. Ecol. Evol.">
        <title>Megaphylogeny resolves global patterns of mushroom evolution.</title>
        <authorList>
            <person name="Varga T."/>
            <person name="Krizsan K."/>
            <person name="Foldi C."/>
            <person name="Dima B."/>
            <person name="Sanchez-Garcia M."/>
            <person name="Sanchez-Ramirez S."/>
            <person name="Szollosi G.J."/>
            <person name="Szarkandi J.G."/>
            <person name="Papp V."/>
            <person name="Albert L."/>
            <person name="Andreopoulos W."/>
            <person name="Angelini C."/>
            <person name="Antonin V."/>
            <person name="Barry K.W."/>
            <person name="Bougher N.L."/>
            <person name="Buchanan P."/>
            <person name="Buyck B."/>
            <person name="Bense V."/>
            <person name="Catcheside P."/>
            <person name="Chovatia M."/>
            <person name="Cooper J."/>
            <person name="Damon W."/>
            <person name="Desjardin D."/>
            <person name="Finy P."/>
            <person name="Geml J."/>
            <person name="Haridas S."/>
            <person name="Hughes K."/>
            <person name="Justo A."/>
            <person name="Karasinski D."/>
            <person name="Kautmanova I."/>
            <person name="Kiss B."/>
            <person name="Kocsube S."/>
            <person name="Kotiranta H."/>
            <person name="LaButti K.M."/>
            <person name="Lechner B.E."/>
            <person name="Liimatainen K."/>
            <person name="Lipzen A."/>
            <person name="Lukacs Z."/>
            <person name="Mihaltcheva S."/>
            <person name="Morgado L.N."/>
            <person name="Niskanen T."/>
            <person name="Noordeloos M.E."/>
            <person name="Ohm R.A."/>
            <person name="Ortiz-Santana B."/>
            <person name="Ovrebo C."/>
            <person name="Racz N."/>
            <person name="Riley R."/>
            <person name="Savchenko A."/>
            <person name="Shiryaev A."/>
            <person name="Soop K."/>
            <person name="Spirin V."/>
            <person name="Szebenyi C."/>
            <person name="Tomsovsky M."/>
            <person name="Tulloss R.E."/>
            <person name="Uehling J."/>
            <person name="Grigoriev I.V."/>
            <person name="Vagvolgyi C."/>
            <person name="Papp T."/>
            <person name="Martin F.M."/>
            <person name="Miettinen O."/>
            <person name="Hibbett D.S."/>
            <person name="Nagy L.G."/>
        </authorList>
    </citation>
    <scope>NUCLEOTIDE SEQUENCE [LARGE SCALE GENOMIC DNA]</scope>
    <source>
        <strain evidence="1 2">NL-1719</strain>
    </source>
</reference>
<protein>
    <submittedName>
        <fullName evidence="1">Beta-lactamase/transpeptidase-like protein</fullName>
    </submittedName>
</protein>
<dbReference type="EMBL" id="ML208306">
    <property type="protein sequence ID" value="TFK70844.1"/>
    <property type="molecule type" value="Genomic_DNA"/>
</dbReference>
<evidence type="ECO:0000313" key="1">
    <source>
        <dbReference type="EMBL" id="TFK70844.1"/>
    </source>
</evidence>